<keyword evidence="9 13" id="KW-0479">Metal-binding</keyword>
<evidence type="ECO:0000256" key="5">
    <source>
        <dbReference type="PIRSR" id="PIRSR601548-1"/>
    </source>
</evidence>
<keyword evidence="13" id="KW-0121">Carboxypeptidase</keyword>
<comment type="caution">
    <text evidence="15">The sequence shown here is derived from an EMBL/GenBank/DDBJ whole genome shotgun (WGS) entry which is preliminary data.</text>
</comment>
<dbReference type="OrthoDB" id="10029630at2759"/>
<dbReference type="GO" id="GO:0005886">
    <property type="term" value="C:plasma membrane"/>
    <property type="evidence" value="ECO:0007669"/>
    <property type="project" value="TreeGrafter"/>
</dbReference>
<keyword evidence="2 14" id="KW-0732">Signal</keyword>
<gene>
    <name evidence="15" type="ORF">TCAL_12900</name>
</gene>
<feature type="binding site" evidence="8">
    <location>
        <position position="237"/>
    </location>
    <ligand>
        <name>chloride</name>
        <dbReference type="ChEBI" id="CHEBI:17996"/>
        <label>1</label>
    </ligand>
</feature>
<dbReference type="OMA" id="FYRQIHG"/>
<dbReference type="PRINTS" id="PR00791">
    <property type="entry name" value="PEPDIPTASEA"/>
</dbReference>
<comment type="similarity">
    <text evidence="1 12 13">Belongs to the peptidase M2 family.</text>
</comment>
<feature type="glycosylation site" description="N-linked (GlcNAc...) asparagine" evidence="6">
    <location>
        <position position="75"/>
    </location>
</feature>
<evidence type="ECO:0000256" key="7">
    <source>
        <dbReference type="PIRSR" id="PIRSR601548-11"/>
    </source>
</evidence>
<feature type="active site" description="Proton donor 2" evidence="7">
    <location>
        <position position="550"/>
    </location>
</feature>
<dbReference type="STRING" id="6832.A0A553NB93"/>
<feature type="active site" description="Proton acceptor 2" evidence="7">
    <location>
        <position position="421"/>
    </location>
</feature>
<dbReference type="CDD" id="cd06461">
    <property type="entry name" value="M2_ACE"/>
    <property type="match status" value="1"/>
</dbReference>
<dbReference type="Gene3D" id="1.10.1370.30">
    <property type="match status" value="1"/>
</dbReference>
<evidence type="ECO:0000256" key="6">
    <source>
        <dbReference type="PIRSR" id="PIRSR601548-10"/>
    </source>
</evidence>
<feature type="active site" description="Proton acceptor 1" evidence="5">
    <location>
        <position position="421"/>
    </location>
</feature>
<evidence type="ECO:0000313" key="16">
    <source>
        <dbReference type="Proteomes" id="UP000318571"/>
    </source>
</evidence>
<reference evidence="15 16" key="1">
    <citation type="journal article" date="2018" name="Nat. Ecol. Evol.">
        <title>Genomic signatures of mitonuclear coevolution across populations of Tigriopus californicus.</title>
        <authorList>
            <person name="Barreto F.S."/>
            <person name="Watson E.T."/>
            <person name="Lima T.G."/>
            <person name="Willett C.S."/>
            <person name="Edmands S."/>
            <person name="Li W."/>
            <person name="Burton R.S."/>
        </authorList>
    </citation>
    <scope>NUCLEOTIDE SEQUENCE [LARGE SCALE GENOMIC DNA]</scope>
    <source>
        <strain evidence="15 16">San Diego</strain>
    </source>
</reference>
<feature type="active site" description="Proton donor 1" evidence="5">
    <location>
        <position position="550"/>
    </location>
</feature>
<feature type="disulfide bond" evidence="10 12">
    <location>
        <begin position="575"/>
        <end position="593"/>
    </location>
</feature>
<keyword evidence="16" id="KW-1185">Reference proteome</keyword>
<dbReference type="GO" id="GO:0006508">
    <property type="term" value="P:proteolysis"/>
    <property type="evidence" value="ECO:0007669"/>
    <property type="project" value="UniProtKB-KW"/>
</dbReference>
<keyword evidence="3 10" id="KW-1015">Disulfide bond</keyword>
<evidence type="ECO:0000256" key="14">
    <source>
        <dbReference type="SAM" id="SignalP"/>
    </source>
</evidence>
<keyword evidence="13" id="KW-0378">Hydrolase</keyword>
<evidence type="ECO:0000256" key="4">
    <source>
        <dbReference type="ARBA" id="ARBA00023180"/>
    </source>
</evidence>
<evidence type="ECO:0000256" key="3">
    <source>
        <dbReference type="ARBA" id="ARBA00023157"/>
    </source>
</evidence>
<evidence type="ECO:0000256" key="9">
    <source>
        <dbReference type="PIRSR" id="PIRSR601548-3"/>
    </source>
</evidence>
<feature type="binding site" evidence="9">
    <location>
        <position position="424"/>
    </location>
    <ligand>
        <name>Zn(2+)</name>
        <dbReference type="ChEBI" id="CHEBI:29105"/>
        <label>1</label>
        <note>catalytic</note>
    </ligand>
</feature>
<dbReference type="GO" id="GO:0004180">
    <property type="term" value="F:carboxypeptidase activity"/>
    <property type="evidence" value="ECO:0007669"/>
    <property type="project" value="UniProtKB-KW"/>
</dbReference>
<dbReference type="PANTHER" id="PTHR10514:SF27">
    <property type="entry name" value="ANGIOTENSIN-CONVERTING ENZYME"/>
    <property type="match status" value="1"/>
</dbReference>
<keyword evidence="13" id="KW-0482">Metalloprotease</keyword>
<dbReference type="EMBL" id="VCGU01000458">
    <property type="protein sequence ID" value="TRY62716.1"/>
    <property type="molecule type" value="Genomic_DNA"/>
</dbReference>
<dbReference type="Proteomes" id="UP000318571">
    <property type="component" value="Chromosome 10"/>
</dbReference>
<proteinExistence type="inferred from homology"/>
<dbReference type="EC" id="3.4.-.-" evidence="13"/>
<evidence type="ECO:0000256" key="11">
    <source>
        <dbReference type="PIRSR" id="PIRSR601548-8"/>
    </source>
</evidence>
<evidence type="ECO:0000256" key="8">
    <source>
        <dbReference type="PIRSR" id="PIRSR601548-2"/>
    </source>
</evidence>
<keyword evidence="9 13" id="KW-0862">Zinc</keyword>
<dbReference type="InterPro" id="IPR001548">
    <property type="entry name" value="Peptidase_M2"/>
</dbReference>
<feature type="binding site" evidence="8">
    <location>
        <position position="559"/>
    </location>
    <ligand>
        <name>chloride</name>
        <dbReference type="ChEBI" id="CHEBI:17996"/>
        <label>1</label>
    </ligand>
</feature>
<dbReference type="PROSITE" id="PS52011">
    <property type="entry name" value="PEPTIDASE_M2"/>
    <property type="match status" value="1"/>
</dbReference>
<sequence length="672" mass="76897">MRFFTLLLACGLLFGLGQALSVPKDAAGQSKQNIDCSTPMECEALAADWLNNVYEVEMRAKFETYTQKDWEYNTNINDDTSQGSLDASEEVSKYEKESWNQYVTQFNTSTFSDPVLKRRLDMMAVLGTPALPEDRLQMFNKIVSDMQGAYGSGKICPYGNQSCDLATEGLTLEPSLEAILTDVENHSWDELVYVWKSWRDVSGKKYRDQYKEYIGLNNEAAEANDLPDASVLWLQAYTNDLGPDADFKADIEAIWQQMKPLYEKVHAYIRYKYMEFWGNDYNMAADEPIPAHISGNMWTQHWQNTYKVAAPFPDVPNPLDEVDQALQDQNYSVRDIFELSNSFYISLGLEDMTMCFDTPCVTENTAENAECVANNPMIEKPDWDVVCHASAWDMYHTGRDDYRIKMCTEVNFDDLVTVHHEMGHIEYFIQYKDLPLQFRDGANPGFHEAIGDTMALSVQTPIHLKSIGLLDEIPNSFEADINYLLKSAMERLMFLPFAYTIDQYRWALFDGSIQPEEMNYKWWELREKYQGINPPVMRSEEDFDAGAKYHVAADVPYTRYFVAHILEYSFYKEMCLQSGNYVAGDPTKPLFKCDFSAGSQSQLAGAKLKSMLQAGSSQPWPATLKAMTGSDKLDASAILEYFKPLSDWLDDEITDKNIPVGWKSTFQRFMAK</sequence>
<comment type="caution">
    <text evidence="12">Lacks conserved residue(s) required for the propagation of feature annotation.</text>
</comment>
<organism evidence="15 16">
    <name type="scientific">Tigriopus californicus</name>
    <name type="common">Marine copepod</name>
    <dbReference type="NCBI Taxonomy" id="6832"/>
    <lineage>
        <taxon>Eukaryota</taxon>
        <taxon>Metazoa</taxon>
        <taxon>Ecdysozoa</taxon>
        <taxon>Arthropoda</taxon>
        <taxon>Crustacea</taxon>
        <taxon>Multicrustacea</taxon>
        <taxon>Hexanauplia</taxon>
        <taxon>Copepoda</taxon>
        <taxon>Harpacticoida</taxon>
        <taxon>Harpacticidae</taxon>
        <taxon>Tigriopus</taxon>
    </lineage>
</organism>
<feature type="disulfide bond" evidence="10">
    <location>
        <begin position="387"/>
        <end position="407"/>
    </location>
</feature>
<feature type="chain" id="PRO_5022065628" description="Angiotensin-converting enzyme" evidence="14">
    <location>
        <begin position="20"/>
        <end position="672"/>
    </location>
</feature>
<dbReference type="GO" id="GO:0008237">
    <property type="term" value="F:metallopeptidase activity"/>
    <property type="evidence" value="ECO:0007669"/>
    <property type="project" value="UniProtKB-KW"/>
</dbReference>
<dbReference type="Pfam" id="PF01401">
    <property type="entry name" value="Peptidase_M2"/>
    <property type="match status" value="1"/>
</dbReference>
<dbReference type="GO" id="GO:0008241">
    <property type="term" value="F:peptidyl-dipeptidase activity"/>
    <property type="evidence" value="ECO:0007669"/>
    <property type="project" value="InterPro"/>
</dbReference>
<dbReference type="PANTHER" id="PTHR10514">
    <property type="entry name" value="ANGIOTENSIN-CONVERTING ENZYME"/>
    <property type="match status" value="1"/>
</dbReference>
<feature type="binding site" evidence="9">
    <location>
        <position position="448"/>
    </location>
    <ligand>
        <name>Zn(2+)</name>
        <dbReference type="ChEBI" id="CHEBI:29105"/>
        <label>1</label>
        <note>catalytic</note>
    </ligand>
</feature>
<feature type="binding site" evidence="11">
    <location>
        <position position="448"/>
    </location>
    <ligand>
        <name>Zn(2+)</name>
        <dbReference type="ChEBI" id="CHEBI:29105"/>
        <label>2</label>
        <note>catalytic</note>
    </ligand>
</feature>
<name>A0A553NB93_TIGCA</name>
<feature type="glycosylation site" description="N-linked (GlcNAc...) asparagine; partial" evidence="6">
    <location>
        <position position="374"/>
    </location>
</feature>
<comment type="cofactor">
    <cofactor evidence="13">
        <name>Zn(2+)</name>
        <dbReference type="ChEBI" id="CHEBI:29105"/>
    </cofactor>
    <text evidence="13">Binds 1 zinc ion per subunit.</text>
</comment>
<evidence type="ECO:0000256" key="2">
    <source>
        <dbReference type="ARBA" id="ARBA00022729"/>
    </source>
</evidence>
<protein>
    <recommendedName>
        <fullName evidence="13">Angiotensin-converting enzyme</fullName>
        <ecNumber evidence="13">3.4.-.-</ecNumber>
    </recommendedName>
</protein>
<feature type="binding site" evidence="11">
    <location>
        <position position="420"/>
    </location>
    <ligand>
        <name>Zn(2+)</name>
        <dbReference type="ChEBI" id="CHEBI:29105"/>
        <label>2</label>
        <note>catalytic</note>
    </ligand>
</feature>
<feature type="binding site" evidence="9">
    <location>
        <position position="420"/>
    </location>
    <ligand>
        <name>Zn(2+)</name>
        <dbReference type="ChEBI" id="CHEBI:29105"/>
        <label>1</label>
        <note>catalytic</note>
    </ligand>
</feature>
<dbReference type="GO" id="GO:0046872">
    <property type="term" value="F:metal ion binding"/>
    <property type="evidence" value="ECO:0007669"/>
    <property type="project" value="UniProtKB-KW"/>
</dbReference>
<feature type="binding site" evidence="11">
    <location>
        <position position="424"/>
    </location>
    <ligand>
        <name>Zn(2+)</name>
        <dbReference type="ChEBI" id="CHEBI:29105"/>
        <label>2</label>
        <note>catalytic</note>
    </ligand>
</feature>
<dbReference type="AlphaFoldDB" id="A0A553NB93"/>
<keyword evidence="4 6" id="KW-0325">Glycoprotein</keyword>
<evidence type="ECO:0000256" key="12">
    <source>
        <dbReference type="PROSITE-ProRule" id="PRU01355"/>
    </source>
</evidence>
<feature type="signal peptide" evidence="14">
    <location>
        <begin position="1"/>
        <end position="19"/>
    </location>
</feature>
<evidence type="ECO:0000256" key="13">
    <source>
        <dbReference type="RuleBase" id="RU361144"/>
    </source>
</evidence>
<evidence type="ECO:0000256" key="10">
    <source>
        <dbReference type="PIRSR" id="PIRSR601548-4"/>
    </source>
</evidence>
<accession>A0A553NB93</accession>
<evidence type="ECO:0000313" key="15">
    <source>
        <dbReference type="EMBL" id="TRY62716.1"/>
    </source>
</evidence>
<feature type="glycosylation site" description="N-linked (GlcNAc...) asparagine; partial" evidence="6">
    <location>
        <position position="160"/>
    </location>
</feature>
<dbReference type="SUPFAM" id="SSF55486">
    <property type="entry name" value="Metalloproteases ('zincins'), catalytic domain"/>
    <property type="match status" value="1"/>
</dbReference>
<keyword evidence="13" id="KW-0645">Protease</keyword>
<evidence type="ECO:0000256" key="1">
    <source>
        <dbReference type="ARBA" id="ARBA00008139"/>
    </source>
</evidence>